<dbReference type="Proteomes" id="UP000001876">
    <property type="component" value="Unassembled WGS sequence"/>
</dbReference>
<accession>C1MLI3</accession>
<dbReference type="PANTHER" id="PTHR35512:SF1">
    <property type="entry name" value="OS11G0550900 PROTEIN"/>
    <property type="match status" value="1"/>
</dbReference>
<evidence type="ECO:0000313" key="2">
    <source>
        <dbReference type="Proteomes" id="UP000001876"/>
    </source>
</evidence>
<dbReference type="KEGG" id="mpp:MICPUCDRAFT_55725"/>
<dbReference type="eggNOG" id="ENOG502QPZJ">
    <property type="taxonomic scope" value="Eukaryota"/>
</dbReference>
<sequence length="208" mass="22638">MRLGEFVVTIGVLAVTLGTKDLPILARGLGRLTGRALGFISELRADAEILTRSANVDAMHNEMRRGVSDLVSVTEEIRTGLDPLTLGRRILTEVRGESARVFRGNVPRQSEQLREHLPARLSVSSLSDRQGMLVACPNQRTSTSLNYIPISAVSLGHRSRNLIVISGVDLLDEAVVEAEVAYRVSMSHPVGYHKGKVVSLTAASWDTE</sequence>
<dbReference type="OrthoDB" id="45251at2759"/>
<dbReference type="PANTHER" id="PTHR35512">
    <property type="entry name" value="OS11G0550900 PROTEIN"/>
    <property type="match status" value="1"/>
</dbReference>
<protein>
    <submittedName>
        <fullName evidence="1">Predicted protein</fullName>
    </submittedName>
</protein>
<gene>
    <name evidence="1" type="ORF">MICPUCDRAFT_55725</name>
</gene>
<proteinExistence type="predicted"/>
<name>C1MLI3_MICPC</name>
<organism evidence="2">
    <name type="scientific">Micromonas pusilla (strain CCMP1545)</name>
    <name type="common">Picoplanktonic green alga</name>
    <dbReference type="NCBI Taxonomy" id="564608"/>
    <lineage>
        <taxon>Eukaryota</taxon>
        <taxon>Viridiplantae</taxon>
        <taxon>Chlorophyta</taxon>
        <taxon>Mamiellophyceae</taxon>
        <taxon>Mamiellales</taxon>
        <taxon>Mamiellaceae</taxon>
        <taxon>Micromonas</taxon>
    </lineage>
</organism>
<dbReference type="EMBL" id="GG663736">
    <property type="protein sequence ID" value="EEH59946.1"/>
    <property type="molecule type" value="Genomic_DNA"/>
</dbReference>
<keyword evidence="2" id="KW-1185">Reference proteome</keyword>
<reference evidence="1 2" key="1">
    <citation type="journal article" date="2009" name="Science">
        <title>Green evolution and dynamic adaptations revealed by genomes of the marine picoeukaryotes Micromonas.</title>
        <authorList>
            <person name="Worden A.Z."/>
            <person name="Lee J.H."/>
            <person name="Mock T."/>
            <person name="Rouze P."/>
            <person name="Simmons M.P."/>
            <person name="Aerts A.L."/>
            <person name="Allen A.E."/>
            <person name="Cuvelier M.L."/>
            <person name="Derelle E."/>
            <person name="Everett M.V."/>
            <person name="Foulon E."/>
            <person name="Grimwood J."/>
            <person name="Gundlach H."/>
            <person name="Henrissat B."/>
            <person name="Napoli C."/>
            <person name="McDonald S.M."/>
            <person name="Parker M.S."/>
            <person name="Rombauts S."/>
            <person name="Salamov A."/>
            <person name="Von Dassow P."/>
            <person name="Badger J.H."/>
            <person name="Coutinho P.M."/>
            <person name="Demir E."/>
            <person name="Dubchak I."/>
            <person name="Gentemann C."/>
            <person name="Eikrem W."/>
            <person name="Gready J.E."/>
            <person name="John U."/>
            <person name="Lanier W."/>
            <person name="Lindquist E.A."/>
            <person name="Lucas S."/>
            <person name="Mayer K.F."/>
            <person name="Moreau H."/>
            <person name="Not F."/>
            <person name="Otillar R."/>
            <person name="Panaud O."/>
            <person name="Pangilinan J."/>
            <person name="Paulsen I."/>
            <person name="Piegu B."/>
            <person name="Poliakov A."/>
            <person name="Robbens S."/>
            <person name="Schmutz J."/>
            <person name="Toulza E."/>
            <person name="Wyss T."/>
            <person name="Zelensky A."/>
            <person name="Zhou K."/>
            <person name="Armbrust E.V."/>
            <person name="Bhattacharya D."/>
            <person name="Goodenough U.W."/>
            <person name="Van de Peer Y."/>
            <person name="Grigoriev I.V."/>
        </authorList>
    </citation>
    <scope>NUCLEOTIDE SEQUENCE [LARGE SCALE GENOMIC DNA]</scope>
    <source>
        <strain evidence="1 2">CCMP1545</strain>
    </source>
</reference>
<dbReference type="RefSeq" id="XP_003056570.1">
    <property type="nucleotide sequence ID" value="XM_003056524.1"/>
</dbReference>
<dbReference type="GeneID" id="9681842"/>
<evidence type="ECO:0000313" key="1">
    <source>
        <dbReference type="EMBL" id="EEH59946.1"/>
    </source>
</evidence>
<dbReference type="AlphaFoldDB" id="C1MLI3"/>